<organism evidence="5 6">
    <name type="scientific">Dreissena polymorpha</name>
    <name type="common">Zebra mussel</name>
    <name type="synonym">Mytilus polymorpha</name>
    <dbReference type="NCBI Taxonomy" id="45954"/>
    <lineage>
        <taxon>Eukaryota</taxon>
        <taxon>Metazoa</taxon>
        <taxon>Spiralia</taxon>
        <taxon>Lophotrochozoa</taxon>
        <taxon>Mollusca</taxon>
        <taxon>Bivalvia</taxon>
        <taxon>Autobranchia</taxon>
        <taxon>Heteroconchia</taxon>
        <taxon>Euheterodonta</taxon>
        <taxon>Imparidentia</taxon>
        <taxon>Neoheterodontei</taxon>
        <taxon>Myida</taxon>
        <taxon>Dreissenoidea</taxon>
        <taxon>Dreissenidae</taxon>
        <taxon>Dreissena</taxon>
    </lineage>
</organism>
<reference evidence="5" key="2">
    <citation type="submission" date="2020-11" db="EMBL/GenBank/DDBJ databases">
        <authorList>
            <person name="McCartney M.A."/>
            <person name="Auch B."/>
            <person name="Kono T."/>
            <person name="Mallez S."/>
            <person name="Becker A."/>
            <person name="Gohl D.M."/>
            <person name="Silverstein K.A.T."/>
            <person name="Koren S."/>
            <person name="Bechman K.B."/>
            <person name="Herman A."/>
            <person name="Abrahante J.E."/>
            <person name="Garbe J."/>
        </authorList>
    </citation>
    <scope>NUCLEOTIDE SEQUENCE</scope>
    <source>
        <strain evidence="5">Duluth1</strain>
        <tissue evidence="5">Whole animal</tissue>
    </source>
</reference>
<evidence type="ECO:0000259" key="4">
    <source>
        <dbReference type="PROSITE" id="PS51720"/>
    </source>
</evidence>
<dbReference type="PANTHER" id="PTHR10903">
    <property type="entry name" value="GTPASE, IMAP FAMILY MEMBER-RELATED"/>
    <property type="match status" value="1"/>
</dbReference>
<dbReference type="Proteomes" id="UP000828390">
    <property type="component" value="Unassembled WGS sequence"/>
</dbReference>
<proteinExistence type="inferred from homology"/>
<sequence>MIQLHVLNVLRYKFGMSAWHHLKDGEEWLAYQTGDITMLLVGQTGHGKSATGNSILGRNEFVSKRSPGSVTDAIKRAVALRNGRRIEIVDSPGFADTSRGKEFVRNSLLQAVYQTLPGFNAIVFVMYPDRFTDELVRTVNLFFEFFGEGVGTFAFILFTHTKSKASMHEYIRFADENPTENVKVLLDLIERCGSKVMYIDNDERKENKQVMVDEIIRTIDKNKELQGQEYFTNAMFKEITNFADRYIVENTQVKPRMSKNENDMVEMRNTFFLDEHISEKDNTNKIVSESAQRVSRLKERFELAKTEQEMLKIQRFERPSVKRGVSVQDLKKQFDVSLMEPNSTRIQFDSASAHQFENIWQQGHVQQYTFGRGRQHYRDSQRMHISGNKTKHTLQNKFKGEFYENLNKKIHDGVRHSYANRQSTKALDVEEVEDNFKSDELESNFTGGFDPNLHTKLQDGIQHAYIEPQSAMASDIETEDFIDNQVPGRKYDTFKDKIINDKGFFERAFGVFGHWLNNCFQTLKNLF</sequence>
<gene>
    <name evidence="5" type="ORF">DPMN_169649</name>
</gene>
<comment type="caution">
    <text evidence="5">The sequence shown here is derived from an EMBL/GenBank/DDBJ whole genome shotgun (WGS) entry which is preliminary data.</text>
</comment>
<dbReference type="GO" id="GO:0005525">
    <property type="term" value="F:GTP binding"/>
    <property type="evidence" value="ECO:0007669"/>
    <property type="project" value="UniProtKB-KW"/>
</dbReference>
<name>A0A9D4DYA9_DREPO</name>
<keyword evidence="3" id="KW-0342">GTP-binding</keyword>
<protein>
    <recommendedName>
        <fullName evidence="4">AIG1-type G domain-containing protein</fullName>
    </recommendedName>
</protein>
<accession>A0A9D4DYA9</accession>
<evidence type="ECO:0000313" key="6">
    <source>
        <dbReference type="Proteomes" id="UP000828390"/>
    </source>
</evidence>
<dbReference type="Gene3D" id="3.40.50.300">
    <property type="entry name" value="P-loop containing nucleotide triphosphate hydrolases"/>
    <property type="match status" value="1"/>
</dbReference>
<dbReference type="PROSITE" id="PS51720">
    <property type="entry name" value="G_AIG1"/>
    <property type="match status" value="1"/>
</dbReference>
<reference evidence="5" key="1">
    <citation type="journal article" date="2019" name="bioRxiv">
        <title>The Genome of the Zebra Mussel, Dreissena polymorpha: A Resource for Invasive Species Research.</title>
        <authorList>
            <person name="McCartney M.A."/>
            <person name="Auch B."/>
            <person name="Kono T."/>
            <person name="Mallez S."/>
            <person name="Zhang Y."/>
            <person name="Obille A."/>
            <person name="Becker A."/>
            <person name="Abrahante J.E."/>
            <person name="Garbe J."/>
            <person name="Badalamenti J.P."/>
            <person name="Herman A."/>
            <person name="Mangelson H."/>
            <person name="Liachko I."/>
            <person name="Sullivan S."/>
            <person name="Sone E.D."/>
            <person name="Koren S."/>
            <person name="Silverstein K.A.T."/>
            <person name="Beckman K.B."/>
            <person name="Gohl D.M."/>
        </authorList>
    </citation>
    <scope>NUCLEOTIDE SEQUENCE</scope>
    <source>
        <strain evidence="5">Duluth1</strain>
        <tissue evidence="5">Whole animal</tissue>
    </source>
</reference>
<dbReference type="PANTHER" id="PTHR10903:SF184">
    <property type="entry name" value="GTP-BINDING PROTEIN A"/>
    <property type="match status" value="1"/>
</dbReference>
<dbReference type="SUPFAM" id="SSF52540">
    <property type="entry name" value="P-loop containing nucleoside triphosphate hydrolases"/>
    <property type="match status" value="1"/>
</dbReference>
<dbReference type="InterPro" id="IPR027417">
    <property type="entry name" value="P-loop_NTPase"/>
</dbReference>
<comment type="similarity">
    <text evidence="1">Belongs to the TRAFAC class TrmE-Era-EngA-EngB-Septin-like GTPase superfamily. AIG1/Toc34/Toc159-like paraseptin GTPase family. IAN subfamily.</text>
</comment>
<evidence type="ECO:0000256" key="2">
    <source>
        <dbReference type="ARBA" id="ARBA00022741"/>
    </source>
</evidence>
<dbReference type="EMBL" id="JAIWYP010000009">
    <property type="protein sequence ID" value="KAH3768437.1"/>
    <property type="molecule type" value="Genomic_DNA"/>
</dbReference>
<dbReference type="AlphaFoldDB" id="A0A9D4DYA9"/>
<keyword evidence="2" id="KW-0547">Nucleotide-binding</keyword>
<dbReference type="Pfam" id="PF04548">
    <property type="entry name" value="AIG1"/>
    <property type="match status" value="1"/>
</dbReference>
<evidence type="ECO:0000256" key="1">
    <source>
        <dbReference type="ARBA" id="ARBA00008535"/>
    </source>
</evidence>
<dbReference type="InterPro" id="IPR045058">
    <property type="entry name" value="GIMA/IAN/Toc"/>
</dbReference>
<evidence type="ECO:0000313" key="5">
    <source>
        <dbReference type="EMBL" id="KAH3768437.1"/>
    </source>
</evidence>
<feature type="domain" description="AIG1-type G" evidence="4">
    <location>
        <begin position="33"/>
        <end position="240"/>
    </location>
</feature>
<dbReference type="OrthoDB" id="10061751at2759"/>
<keyword evidence="6" id="KW-1185">Reference proteome</keyword>
<evidence type="ECO:0000256" key="3">
    <source>
        <dbReference type="ARBA" id="ARBA00023134"/>
    </source>
</evidence>
<dbReference type="InterPro" id="IPR006703">
    <property type="entry name" value="G_AIG1"/>
</dbReference>